<evidence type="ECO:0008006" key="5">
    <source>
        <dbReference type="Google" id="ProtNLM"/>
    </source>
</evidence>
<dbReference type="Gene3D" id="1.10.1200.270">
    <property type="entry name" value="Methyltransferase, alpha-helical capping domain"/>
    <property type="match status" value="1"/>
</dbReference>
<reference evidence="3" key="1">
    <citation type="submission" date="2021-02" db="EMBL/GenBank/DDBJ databases">
        <authorList>
            <person name="Nowell W R."/>
        </authorList>
    </citation>
    <scope>NUCLEOTIDE SEQUENCE</scope>
</reference>
<dbReference type="AlphaFoldDB" id="A0A815FZY6"/>
<dbReference type="PANTHER" id="PTHR31009">
    <property type="entry name" value="S-ADENOSYL-L-METHIONINE:CARBOXYL METHYLTRANSFERASE FAMILY PROTEIN"/>
    <property type="match status" value="1"/>
</dbReference>
<dbReference type="InterPro" id="IPR029063">
    <property type="entry name" value="SAM-dependent_MTases_sf"/>
</dbReference>
<comment type="caution">
    <text evidence="3">The sequence shown here is derived from an EMBL/GenBank/DDBJ whole genome shotgun (WGS) entry which is preliminary data.</text>
</comment>
<dbReference type="EMBL" id="CAJNON010000607">
    <property type="protein sequence ID" value="CAF1332035.1"/>
    <property type="molecule type" value="Genomic_DNA"/>
</dbReference>
<evidence type="ECO:0000256" key="1">
    <source>
        <dbReference type="ARBA" id="ARBA00022723"/>
    </source>
</evidence>
<organism evidence="3 4">
    <name type="scientific">Adineta steineri</name>
    <dbReference type="NCBI Taxonomy" id="433720"/>
    <lineage>
        <taxon>Eukaryota</taxon>
        <taxon>Metazoa</taxon>
        <taxon>Spiralia</taxon>
        <taxon>Gnathifera</taxon>
        <taxon>Rotifera</taxon>
        <taxon>Eurotatoria</taxon>
        <taxon>Bdelloidea</taxon>
        <taxon>Adinetida</taxon>
        <taxon>Adinetidae</taxon>
        <taxon>Adineta</taxon>
    </lineage>
</organism>
<dbReference type="Proteomes" id="UP000663891">
    <property type="component" value="Unassembled WGS sequence"/>
</dbReference>
<sequence length="374" mass="43200">MYPFIFRHIIMYPFLFRQIITRSCKMATRTNATTGMVGSYNLNSSPQRALIESSMPFIKNAVENLNISRGNWPVLIADFGSSHGKNSMDAIKSIINYAKELKKTDRQFLSVHIDLPTNDWTAFFDYSNEQHEKKEKNFFSLATGQSFYKQCLPPNCLTIGYSSGSIHWLSQIPCNIINHCISTFAEGDELQKFKNQARDDYRNFLANRSREFIQGGILVLVMNSFNDKGITGTESIYHLLYKCAELTLSTNELLNYTLPVYIRSNGECVDKELFDQNSFELIDSKISAVDFEFYAQLKNNIMGLEEFSKKQTEFIRCATDSVLRGALQSTGKRSKEDIDQLSNKFWDLYKEHVQQKPHDFDIKCYQTYVVLKKR</sequence>
<proteinExistence type="predicted"/>
<keyword evidence="1" id="KW-0479">Metal-binding</keyword>
<evidence type="ECO:0000256" key="2">
    <source>
        <dbReference type="ARBA" id="ARBA00022842"/>
    </source>
</evidence>
<dbReference type="GO" id="GO:0008168">
    <property type="term" value="F:methyltransferase activity"/>
    <property type="evidence" value="ECO:0007669"/>
    <property type="project" value="InterPro"/>
</dbReference>
<dbReference type="InterPro" id="IPR005299">
    <property type="entry name" value="MeTrfase_7"/>
</dbReference>
<evidence type="ECO:0000313" key="4">
    <source>
        <dbReference type="Proteomes" id="UP000663891"/>
    </source>
</evidence>
<keyword evidence="2" id="KW-0460">Magnesium</keyword>
<name>A0A815FZY6_9BILA</name>
<protein>
    <recommendedName>
        <fullName evidence="5">SAM dependent carboxyl methyltransferase</fullName>
    </recommendedName>
</protein>
<evidence type="ECO:0000313" key="3">
    <source>
        <dbReference type="EMBL" id="CAF1332035.1"/>
    </source>
</evidence>
<dbReference type="OrthoDB" id="1890922at2759"/>
<gene>
    <name evidence="3" type="ORF">VCS650_LOCUS32739</name>
</gene>
<dbReference type="Pfam" id="PF03492">
    <property type="entry name" value="Methyltransf_7"/>
    <property type="match status" value="1"/>
</dbReference>
<dbReference type="InterPro" id="IPR042086">
    <property type="entry name" value="MeTrfase_capping"/>
</dbReference>
<dbReference type="Gene3D" id="3.40.50.150">
    <property type="entry name" value="Vaccinia Virus protein VP39"/>
    <property type="match status" value="1"/>
</dbReference>
<accession>A0A815FZY6</accession>
<dbReference type="SUPFAM" id="SSF53335">
    <property type="entry name" value="S-adenosyl-L-methionine-dependent methyltransferases"/>
    <property type="match status" value="1"/>
</dbReference>
<dbReference type="GO" id="GO:0046872">
    <property type="term" value="F:metal ion binding"/>
    <property type="evidence" value="ECO:0007669"/>
    <property type="project" value="UniProtKB-KW"/>
</dbReference>